<reference evidence="5 6" key="1">
    <citation type="journal article" date="2010" name="Stand. Genomic Sci.">
        <title>Complete genome sequence of Arcobacter nitrofigilis type strain (CI).</title>
        <authorList>
            <person name="Pati A."/>
            <person name="Gronow S."/>
            <person name="Lapidus A."/>
            <person name="Copeland A."/>
            <person name="Glavina Del Rio T."/>
            <person name="Nolan M."/>
            <person name="Lucas S."/>
            <person name="Tice H."/>
            <person name="Cheng J.F."/>
            <person name="Han C."/>
            <person name="Chertkov O."/>
            <person name="Bruce D."/>
            <person name="Tapia R."/>
            <person name="Goodwin L."/>
            <person name="Pitluck S."/>
            <person name="Liolios K."/>
            <person name="Ivanova N."/>
            <person name="Mavromatis K."/>
            <person name="Chen A."/>
            <person name="Palaniappan K."/>
            <person name="Land M."/>
            <person name="Hauser L."/>
            <person name="Chang Y.J."/>
            <person name="Jeffries C.D."/>
            <person name="Detter J.C."/>
            <person name="Rohde M."/>
            <person name="Goker M."/>
            <person name="Bristow J."/>
            <person name="Eisen J.A."/>
            <person name="Markowitz V."/>
            <person name="Hugenholtz P."/>
            <person name="Klenk H.P."/>
            <person name="Kyrpides N.C."/>
        </authorList>
    </citation>
    <scope>NUCLEOTIDE SEQUENCE [LARGE SCALE GENOMIC DNA]</scope>
    <source>
        <strain evidence="6">ATCC 33309 / DSM 7299 / CCUG 15893 / LMG 7604 / NCTC 12251 / CI</strain>
    </source>
</reference>
<evidence type="ECO:0000313" key="6">
    <source>
        <dbReference type="Proteomes" id="UP000000939"/>
    </source>
</evidence>
<dbReference type="HOGENOM" id="CLU_047522_1_3_7"/>
<dbReference type="SUPFAM" id="SSF46689">
    <property type="entry name" value="Homeodomain-like"/>
    <property type="match status" value="1"/>
</dbReference>
<keyword evidence="3" id="KW-0804">Transcription</keyword>
<gene>
    <name evidence="5" type="ordered locus">Arnit_0757</name>
</gene>
<evidence type="ECO:0000256" key="1">
    <source>
        <dbReference type="ARBA" id="ARBA00023015"/>
    </source>
</evidence>
<evidence type="ECO:0000259" key="4">
    <source>
        <dbReference type="PROSITE" id="PS01124"/>
    </source>
</evidence>
<dbReference type="AlphaFoldDB" id="D5V2I9"/>
<dbReference type="InterPro" id="IPR009057">
    <property type="entry name" value="Homeodomain-like_sf"/>
</dbReference>
<dbReference type="KEGG" id="ant:Arnit_0757"/>
<dbReference type="STRING" id="572480.Arnit_0757"/>
<evidence type="ECO:0000256" key="3">
    <source>
        <dbReference type="ARBA" id="ARBA00023163"/>
    </source>
</evidence>
<dbReference type="EMBL" id="CP001999">
    <property type="protein sequence ID" value="ADG92422.1"/>
    <property type="molecule type" value="Genomic_DNA"/>
</dbReference>
<protein>
    <submittedName>
        <fullName evidence="5">Helix-turn-helix, AraC domain protein</fullName>
    </submittedName>
</protein>
<accession>D5V2I9</accession>
<dbReference type="Pfam" id="PF12625">
    <property type="entry name" value="Arabinose_bd"/>
    <property type="match status" value="1"/>
</dbReference>
<dbReference type="Pfam" id="PF12833">
    <property type="entry name" value="HTH_18"/>
    <property type="match status" value="1"/>
</dbReference>
<dbReference type="SMART" id="SM00342">
    <property type="entry name" value="HTH_ARAC"/>
    <property type="match status" value="1"/>
</dbReference>
<dbReference type="PANTHER" id="PTHR47894">
    <property type="entry name" value="HTH-TYPE TRANSCRIPTIONAL REGULATOR GADX"/>
    <property type="match status" value="1"/>
</dbReference>
<evidence type="ECO:0000256" key="2">
    <source>
        <dbReference type="ARBA" id="ARBA00023125"/>
    </source>
</evidence>
<name>D5V2I9_ARCNC</name>
<feature type="domain" description="HTH araC/xylS-type" evidence="4">
    <location>
        <begin position="234"/>
        <end position="332"/>
    </location>
</feature>
<dbReference type="GO" id="GO:0003700">
    <property type="term" value="F:DNA-binding transcription factor activity"/>
    <property type="evidence" value="ECO:0007669"/>
    <property type="project" value="InterPro"/>
</dbReference>
<dbReference type="PANTHER" id="PTHR47894:SF1">
    <property type="entry name" value="HTH-TYPE TRANSCRIPTIONAL REGULATOR VQSM"/>
    <property type="match status" value="1"/>
</dbReference>
<proteinExistence type="predicted"/>
<dbReference type="eggNOG" id="COG2207">
    <property type="taxonomic scope" value="Bacteria"/>
</dbReference>
<organism evidence="5 6">
    <name type="scientific">Arcobacter nitrofigilis (strain ATCC 33309 / DSM 7299 / CCUG 15893 / LMG 7604 / NCTC 12251 / CI)</name>
    <name type="common">Campylobacter nitrofigilis</name>
    <dbReference type="NCBI Taxonomy" id="572480"/>
    <lineage>
        <taxon>Bacteria</taxon>
        <taxon>Pseudomonadati</taxon>
        <taxon>Campylobacterota</taxon>
        <taxon>Epsilonproteobacteria</taxon>
        <taxon>Campylobacterales</taxon>
        <taxon>Arcobacteraceae</taxon>
        <taxon>Arcobacter</taxon>
    </lineage>
</organism>
<dbReference type="PROSITE" id="PS01124">
    <property type="entry name" value="HTH_ARAC_FAMILY_2"/>
    <property type="match status" value="1"/>
</dbReference>
<dbReference type="RefSeq" id="WP_013134567.1">
    <property type="nucleotide sequence ID" value="NC_014166.1"/>
</dbReference>
<keyword evidence="1" id="KW-0805">Transcription regulation</keyword>
<dbReference type="InterPro" id="IPR018060">
    <property type="entry name" value="HTH_AraC"/>
</dbReference>
<dbReference type="OrthoDB" id="9816010at2"/>
<dbReference type="Proteomes" id="UP000000939">
    <property type="component" value="Chromosome"/>
</dbReference>
<keyword evidence="6" id="KW-1185">Reference proteome</keyword>
<sequence>MAKVSSITFHYVIKALEKNSLITIDEMLEQVDLSKEILLKENVQIESSKLSDIFNYCIKRSGDNTLSLKIGSSITYHSLGILGYLLLNAKNLKDVIEKFDNYQKLISGFMKFNLSKDEEYYKMAIYINENPMIPVPKYHAEVHLSAIMAILNQLIGYKITPDLTFFSAHSLDDIKKYNEIFGKNILLNKNENAILFKKSNLNIEINNSNPLMLEYFETQANRILETMAVSTWYSKVKREVLKNIGEHDISIEFISNRLNVSTRTLQYNLKAENKKFRDALLSVKMQLANHYIKNTKMDFGSIAIFLGYKESSSFFRAYKKYYKQTPRSFEVKG</sequence>
<dbReference type="InterPro" id="IPR032687">
    <property type="entry name" value="AraC-type_N"/>
</dbReference>
<dbReference type="Gene3D" id="1.10.10.60">
    <property type="entry name" value="Homeodomain-like"/>
    <property type="match status" value="1"/>
</dbReference>
<evidence type="ECO:0000313" key="5">
    <source>
        <dbReference type="EMBL" id="ADG92422.1"/>
    </source>
</evidence>
<keyword evidence="2" id="KW-0238">DNA-binding</keyword>
<dbReference type="GO" id="GO:0005829">
    <property type="term" value="C:cytosol"/>
    <property type="evidence" value="ECO:0007669"/>
    <property type="project" value="TreeGrafter"/>
</dbReference>
<dbReference type="GO" id="GO:0000976">
    <property type="term" value="F:transcription cis-regulatory region binding"/>
    <property type="evidence" value="ECO:0007669"/>
    <property type="project" value="TreeGrafter"/>
</dbReference>